<proteinExistence type="inferred from homology"/>
<keyword evidence="4" id="KW-0274">FAD</keyword>
<organism evidence="7 8">
    <name type="scientific">Aspergillus puulaauensis</name>
    <dbReference type="NCBI Taxonomy" id="1220207"/>
    <lineage>
        <taxon>Eukaryota</taxon>
        <taxon>Fungi</taxon>
        <taxon>Dikarya</taxon>
        <taxon>Ascomycota</taxon>
        <taxon>Pezizomycotina</taxon>
        <taxon>Eurotiomycetes</taxon>
        <taxon>Eurotiomycetidae</taxon>
        <taxon>Eurotiales</taxon>
        <taxon>Aspergillaceae</taxon>
        <taxon>Aspergillus</taxon>
    </lineage>
</organism>
<dbReference type="RefSeq" id="XP_041560405.1">
    <property type="nucleotide sequence ID" value="XM_041694590.1"/>
</dbReference>
<evidence type="ECO:0000313" key="8">
    <source>
        <dbReference type="Proteomes" id="UP000654913"/>
    </source>
</evidence>
<evidence type="ECO:0000259" key="6">
    <source>
        <dbReference type="PROSITE" id="PS51387"/>
    </source>
</evidence>
<dbReference type="PROSITE" id="PS51387">
    <property type="entry name" value="FAD_PCMH"/>
    <property type="match status" value="1"/>
</dbReference>
<dbReference type="Pfam" id="PF01565">
    <property type="entry name" value="FAD_binding_4"/>
    <property type="match status" value="1"/>
</dbReference>
<evidence type="ECO:0000256" key="1">
    <source>
        <dbReference type="ARBA" id="ARBA00001974"/>
    </source>
</evidence>
<reference evidence="7" key="2">
    <citation type="submission" date="2021-02" db="EMBL/GenBank/DDBJ databases">
        <title>Aspergillus puulaauensis MK2 genome sequence.</title>
        <authorList>
            <person name="Futagami T."/>
            <person name="Mori K."/>
            <person name="Kadooka C."/>
            <person name="Tanaka T."/>
        </authorList>
    </citation>
    <scope>NUCLEOTIDE SEQUENCE</scope>
    <source>
        <strain evidence="7">MK2</strain>
    </source>
</reference>
<comment type="cofactor">
    <cofactor evidence="1">
        <name>FAD</name>
        <dbReference type="ChEBI" id="CHEBI:57692"/>
    </cofactor>
</comment>
<dbReference type="GO" id="GO:0016491">
    <property type="term" value="F:oxidoreductase activity"/>
    <property type="evidence" value="ECO:0007669"/>
    <property type="project" value="UniProtKB-KW"/>
</dbReference>
<gene>
    <name evidence="7" type="ORF">APUU_61267S</name>
</gene>
<reference evidence="7" key="1">
    <citation type="submission" date="2021-01" db="EMBL/GenBank/DDBJ databases">
        <authorList>
            <consortium name="Aspergillus puulaauensis MK2 genome sequencing consortium"/>
            <person name="Kazuki M."/>
            <person name="Futagami T."/>
        </authorList>
    </citation>
    <scope>NUCLEOTIDE SEQUENCE</scope>
    <source>
        <strain evidence="7">MK2</strain>
    </source>
</reference>
<dbReference type="InterPro" id="IPR006093">
    <property type="entry name" value="Oxy_OxRdtase_FAD_BS"/>
</dbReference>
<dbReference type="PANTHER" id="PTHR42973">
    <property type="entry name" value="BINDING OXIDOREDUCTASE, PUTATIVE (AFU_ORTHOLOGUE AFUA_1G17690)-RELATED"/>
    <property type="match status" value="1"/>
</dbReference>
<dbReference type="InterPro" id="IPR016166">
    <property type="entry name" value="FAD-bd_PCMH"/>
</dbReference>
<dbReference type="EMBL" id="AP024448">
    <property type="protein sequence ID" value="BCS28219.1"/>
    <property type="molecule type" value="Genomic_DNA"/>
</dbReference>
<keyword evidence="5" id="KW-0560">Oxidoreductase</keyword>
<evidence type="ECO:0000256" key="4">
    <source>
        <dbReference type="ARBA" id="ARBA00022827"/>
    </source>
</evidence>
<dbReference type="PROSITE" id="PS00862">
    <property type="entry name" value="OX2_COVAL_FAD"/>
    <property type="match status" value="1"/>
</dbReference>
<evidence type="ECO:0000256" key="3">
    <source>
        <dbReference type="ARBA" id="ARBA00022630"/>
    </source>
</evidence>
<dbReference type="InterPro" id="IPR050416">
    <property type="entry name" value="FAD-linked_Oxidoreductase"/>
</dbReference>
<dbReference type="Gene3D" id="3.30.465.10">
    <property type="match status" value="1"/>
</dbReference>
<dbReference type="InterPro" id="IPR016169">
    <property type="entry name" value="FAD-bd_PCMH_sub2"/>
</dbReference>
<protein>
    <recommendedName>
        <fullName evidence="6">FAD-binding PCMH-type domain-containing protein</fullName>
    </recommendedName>
</protein>
<evidence type="ECO:0000313" key="7">
    <source>
        <dbReference type="EMBL" id="BCS28219.1"/>
    </source>
</evidence>
<dbReference type="InterPro" id="IPR006094">
    <property type="entry name" value="Oxid_FAD_bind_N"/>
</dbReference>
<dbReference type="OrthoDB" id="415825at2759"/>
<accession>A0A7R7XVG1</accession>
<name>A0A7R7XVG1_9EURO</name>
<dbReference type="Gene3D" id="3.40.462.20">
    <property type="match status" value="1"/>
</dbReference>
<dbReference type="GeneID" id="64978216"/>
<evidence type="ECO:0000256" key="5">
    <source>
        <dbReference type="ARBA" id="ARBA00023002"/>
    </source>
</evidence>
<dbReference type="Proteomes" id="UP000654913">
    <property type="component" value="Chromosome 6"/>
</dbReference>
<dbReference type="AlphaFoldDB" id="A0A7R7XVG1"/>
<dbReference type="GO" id="GO:0071949">
    <property type="term" value="F:FAD binding"/>
    <property type="evidence" value="ECO:0007669"/>
    <property type="project" value="InterPro"/>
</dbReference>
<dbReference type="SUPFAM" id="SSF56176">
    <property type="entry name" value="FAD-binding/transporter-associated domain-like"/>
    <property type="match status" value="1"/>
</dbReference>
<comment type="similarity">
    <text evidence="2">Belongs to the oxygen-dependent FAD-linked oxidoreductase family.</text>
</comment>
<dbReference type="InterPro" id="IPR036318">
    <property type="entry name" value="FAD-bd_PCMH-like_sf"/>
</dbReference>
<dbReference type="KEGG" id="apuu:APUU_61267S"/>
<sequence length="473" mass="53168">MCASFDSLKCQGVSPGDPEYETLRTRYFHARVPNTRPAKIFRPRTTLEVVDILQDARLSNSKVGIRSGGHLFPCCSLLPDGVLIDTCNLNQGIHYSPHTGIVTFPPCARSKDLAEALTSVGRFFPFGHSPTVAAGGFLLAGGQGWFMRGWGCTSDKWIEQMEIVTANGAIVKASKTQNVDLFWAARGSGQGFFGVVTKIWGRTIPTRRLWERVLVFDCTESFSGILHALFELTDRTPKYGVEVAFATFRPDRDDASLDDEVNDKRVFMAASTLAFADTYAEARTMLSPWESLPNILVQHQIESIPITERSWNDLFEAQDKLNPSGNGERWQCDSILNRPDVQREQLIEAIKPALWDLPTRRSIGCIYVGNYSPDETEQAISIPQHYYIASMTCWTSPSWDDRMSRWMREVYTRASEVSCGQYIADFDANQRITPVLTENALRRFLAIRLKWDPSETFIGHRGFSGSTTFSPSL</sequence>
<feature type="domain" description="FAD-binding PCMH-type" evidence="6">
    <location>
        <begin position="33"/>
        <end position="206"/>
    </location>
</feature>
<evidence type="ECO:0000256" key="2">
    <source>
        <dbReference type="ARBA" id="ARBA00005466"/>
    </source>
</evidence>
<dbReference type="PANTHER" id="PTHR42973:SF39">
    <property type="entry name" value="FAD-BINDING PCMH-TYPE DOMAIN-CONTAINING PROTEIN"/>
    <property type="match status" value="1"/>
</dbReference>
<keyword evidence="3" id="KW-0285">Flavoprotein</keyword>
<keyword evidence="8" id="KW-1185">Reference proteome</keyword>